<evidence type="ECO:0000313" key="1">
    <source>
        <dbReference type="EMBL" id="AOV18729.1"/>
    </source>
</evidence>
<keyword evidence="2" id="KW-1185">Reference proteome</keyword>
<dbReference type="AlphaFoldDB" id="A0A1D8KCP6"/>
<geneLocation type="plasmid" evidence="2">
    <name>papv6</name>
</geneLocation>
<dbReference type="EMBL" id="CP017449">
    <property type="protein sequence ID" value="AOV18729.1"/>
    <property type="molecule type" value="Genomic_DNA"/>
</dbReference>
<dbReference type="KEGG" id="aaeo:BJI67_15920"/>
<accession>A0A1D8KCP6</accession>
<proteinExistence type="predicted"/>
<protein>
    <submittedName>
        <fullName evidence="1">Uncharacterized protein</fullName>
    </submittedName>
</protein>
<sequence length="160" mass="18178">MYLRDNVRACYLKRGVEAWERQLALTWVFIGDETQPFSFDLCCRVLEADPQNVRARLQYEFYLRGYVLSEPFGLLCAPLPEFIANLAVYAAGQRGARVTAAIWRWPGVCARNLSAFLATEGEPIPDRQLVELIERLDSTGAIQDYGADCWFATGRGMWSD</sequence>
<reference evidence="1 2" key="1">
    <citation type="submission" date="2016-09" db="EMBL/GenBank/DDBJ databases">
        <title>Acidihalobacter prosperus V6 (DSM14174).</title>
        <authorList>
            <person name="Khaleque H.N."/>
            <person name="Ramsay J.P."/>
            <person name="Murphy R.J.T."/>
            <person name="Kaksonen A.H."/>
            <person name="Boxall N.J."/>
            <person name="Watkin E.L.J."/>
        </authorList>
    </citation>
    <scope>NUCLEOTIDE SEQUENCE [LARGE SCALE GENOMIC DNA]</scope>
    <source>
        <strain evidence="1 2">V6</strain>
        <plasmid evidence="2">papv6</plasmid>
    </source>
</reference>
<keyword evidence="1" id="KW-0614">Plasmid</keyword>
<evidence type="ECO:0000313" key="2">
    <source>
        <dbReference type="Proteomes" id="UP000095342"/>
    </source>
</evidence>
<organism evidence="1 2">
    <name type="scientific">Acidihalobacter aeolianus</name>
    <dbReference type="NCBI Taxonomy" id="2792603"/>
    <lineage>
        <taxon>Bacteria</taxon>
        <taxon>Pseudomonadati</taxon>
        <taxon>Pseudomonadota</taxon>
        <taxon>Gammaproteobacteria</taxon>
        <taxon>Chromatiales</taxon>
        <taxon>Ectothiorhodospiraceae</taxon>
        <taxon>Acidihalobacter</taxon>
    </lineage>
</organism>
<name>A0A1D8KCP6_9GAMM</name>
<dbReference type="Proteomes" id="UP000095342">
    <property type="component" value="Plasmid pAPV6"/>
</dbReference>
<gene>
    <name evidence="1" type="ORF">BJI67_15920</name>
</gene>